<sequence>MHKSTRGRAEEKEIRYFAADSDLIDRTGLSEGEIDQCYRVLEALREWQVASRTLSEASNRYMKLNESDMRAIRMMIRAQDQDQLVTPKDIAREVGISSASTTKLVDRLVAGGHVIRVPHPNDRRTTCLEVTEATRRSAHDTIGRQHARRFAAVAAISADERAAVIRFLRGMVDADAPQGELASS</sequence>
<dbReference type="GO" id="GO:0003700">
    <property type="term" value="F:DNA-binding transcription factor activity"/>
    <property type="evidence" value="ECO:0007669"/>
    <property type="project" value="InterPro"/>
</dbReference>
<dbReference type="EMBL" id="BJUW01000006">
    <property type="protein sequence ID" value="GEK86480.1"/>
    <property type="molecule type" value="Genomic_DNA"/>
</dbReference>
<gene>
    <name evidence="2" type="ORF">MAE01_16560</name>
</gene>
<dbReference type="GO" id="GO:0006950">
    <property type="term" value="P:response to stress"/>
    <property type="evidence" value="ECO:0007669"/>
    <property type="project" value="TreeGrafter"/>
</dbReference>
<protein>
    <submittedName>
        <fullName evidence="2">MarR family transcriptional regulator</fullName>
    </submittedName>
</protein>
<dbReference type="SUPFAM" id="SSF46785">
    <property type="entry name" value="Winged helix' DNA-binding domain"/>
    <property type="match status" value="1"/>
</dbReference>
<dbReference type="InterPro" id="IPR036388">
    <property type="entry name" value="WH-like_DNA-bd_sf"/>
</dbReference>
<dbReference type="PROSITE" id="PS50995">
    <property type="entry name" value="HTH_MARR_2"/>
    <property type="match status" value="1"/>
</dbReference>
<evidence type="ECO:0000259" key="1">
    <source>
        <dbReference type="PROSITE" id="PS50995"/>
    </source>
</evidence>
<dbReference type="OrthoDB" id="162531at2"/>
<proteinExistence type="predicted"/>
<dbReference type="PRINTS" id="PR00598">
    <property type="entry name" value="HTHMARR"/>
</dbReference>
<dbReference type="Proteomes" id="UP000321225">
    <property type="component" value="Unassembled WGS sequence"/>
</dbReference>
<dbReference type="AlphaFoldDB" id="A0A511AE84"/>
<accession>A0A511AE84</accession>
<comment type="caution">
    <text evidence="2">The sequence shown here is derived from an EMBL/GenBank/DDBJ whole genome shotgun (WGS) entry which is preliminary data.</text>
</comment>
<reference evidence="2 3" key="1">
    <citation type="submission" date="2019-07" db="EMBL/GenBank/DDBJ databases">
        <title>Whole genome shotgun sequence of Microbacterium aerolatum NBRC 103071.</title>
        <authorList>
            <person name="Hosoyama A."/>
            <person name="Uohara A."/>
            <person name="Ohji S."/>
            <person name="Ichikawa N."/>
        </authorList>
    </citation>
    <scope>NUCLEOTIDE SEQUENCE [LARGE SCALE GENOMIC DNA]</scope>
    <source>
        <strain evidence="2 3">NBRC 103071</strain>
    </source>
</reference>
<evidence type="ECO:0000313" key="3">
    <source>
        <dbReference type="Proteomes" id="UP000321225"/>
    </source>
</evidence>
<keyword evidence="3" id="KW-1185">Reference proteome</keyword>
<dbReference type="Pfam" id="PF12802">
    <property type="entry name" value="MarR_2"/>
    <property type="match status" value="1"/>
</dbReference>
<feature type="domain" description="HTH marR-type" evidence="1">
    <location>
        <begin position="30"/>
        <end position="173"/>
    </location>
</feature>
<dbReference type="InterPro" id="IPR000835">
    <property type="entry name" value="HTH_MarR-typ"/>
</dbReference>
<name>A0A511AE84_9MICO</name>
<dbReference type="PANTHER" id="PTHR33164:SF43">
    <property type="entry name" value="HTH-TYPE TRANSCRIPTIONAL REPRESSOR YETL"/>
    <property type="match status" value="1"/>
</dbReference>
<dbReference type="SMART" id="SM00347">
    <property type="entry name" value="HTH_MARR"/>
    <property type="match status" value="1"/>
</dbReference>
<organism evidence="2 3">
    <name type="scientific">Microbacterium aerolatum</name>
    <dbReference type="NCBI Taxonomy" id="153731"/>
    <lineage>
        <taxon>Bacteria</taxon>
        <taxon>Bacillati</taxon>
        <taxon>Actinomycetota</taxon>
        <taxon>Actinomycetes</taxon>
        <taxon>Micrococcales</taxon>
        <taxon>Microbacteriaceae</taxon>
        <taxon>Microbacterium</taxon>
    </lineage>
</organism>
<dbReference type="InterPro" id="IPR036390">
    <property type="entry name" value="WH_DNA-bd_sf"/>
</dbReference>
<evidence type="ECO:0000313" key="2">
    <source>
        <dbReference type="EMBL" id="GEK86480.1"/>
    </source>
</evidence>
<dbReference type="RefSeq" id="WP_147039096.1">
    <property type="nucleotide sequence ID" value="NZ_BJUW01000006.1"/>
</dbReference>
<dbReference type="PANTHER" id="PTHR33164">
    <property type="entry name" value="TRANSCRIPTIONAL REGULATOR, MARR FAMILY"/>
    <property type="match status" value="1"/>
</dbReference>
<dbReference type="InterPro" id="IPR039422">
    <property type="entry name" value="MarR/SlyA-like"/>
</dbReference>
<dbReference type="Gene3D" id="1.10.10.10">
    <property type="entry name" value="Winged helix-like DNA-binding domain superfamily/Winged helix DNA-binding domain"/>
    <property type="match status" value="1"/>
</dbReference>